<dbReference type="Gene3D" id="3.40.50.300">
    <property type="entry name" value="P-loop containing nucleotide triphosphate hydrolases"/>
    <property type="match status" value="1"/>
</dbReference>
<proteinExistence type="predicted"/>
<keyword evidence="1" id="KW-0418">Kinase</keyword>
<name>A0ABW2B537_9RHOB</name>
<keyword evidence="1" id="KW-0808">Transferase</keyword>
<dbReference type="GO" id="GO:0016301">
    <property type="term" value="F:kinase activity"/>
    <property type="evidence" value="ECO:0007669"/>
    <property type="project" value="UniProtKB-KW"/>
</dbReference>
<protein>
    <submittedName>
        <fullName evidence="1">Nucleoside/nucleotide kinase family protein</fullName>
    </submittedName>
</protein>
<dbReference type="SUPFAM" id="SSF52540">
    <property type="entry name" value="P-loop containing nucleoside triphosphate hydrolases"/>
    <property type="match status" value="1"/>
</dbReference>
<dbReference type="InterPro" id="IPR027417">
    <property type="entry name" value="P-loop_NTPase"/>
</dbReference>
<evidence type="ECO:0000313" key="2">
    <source>
        <dbReference type="Proteomes" id="UP001596353"/>
    </source>
</evidence>
<evidence type="ECO:0000313" key="1">
    <source>
        <dbReference type="EMBL" id="MFC6760849.1"/>
    </source>
</evidence>
<comment type="caution">
    <text evidence="1">The sequence shown here is derived from an EMBL/GenBank/DDBJ whole genome shotgun (WGS) entry which is preliminary data.</text>
</comment>
<reference evidence="2" key="1">
    <citation type="journal article" date="2019" name="Int. J. Syst. Evol. Microbiol.">
        <title>The Global Catalogue of Microorganisms (GCM) 10K type strain sequencing project: providing services to taxonomists for standard genome sequencing and annotation.</title>
        <authorList>
            <consortium name="The Broad Institute Genomics Platform"/>
            <consortium name="The Broad Institute Genome Sequencing Center for Infectious Disease"/>
            <person name="Wu L."/>
            <person name="Ma J."/>
        </authorList>
    </citation>
    <scope>NUCLEOTIDE SEQUENCE [LARGE SCALE GENOMIC DNA]</scope>
    <source>
        <strain evidence="2">CCUG 66188</strain>
    </source>
</reference>
<dbReference type="PANTHER" id="PTHR10285">
    <property type="entry name" value="URIDINE KINASE"/>
    <property type="match status" value="1"/>
</dbReference>
<accession>A0ABW2B537</accession>
<keyword evidence="2" id="KW-1185">Reference proteome</keyword>
<sequence>MLEKLVTRIKAAPMRGKRRQVAVAGAPASGKSTLAEVLAGAEASFCMVPMDGFHLDNGVLRDRDLLHRKGAPETFDVAGLRHLVTRLAQEDEVIYPGFDRRLDRAIAGSGVVGSAIETVILEGNYLLLDRPGWRDLAALWDLSIRLDVPAEVLETRLMQRWLDHGYSPQDAARKVHQNDMLNANTVIADALPADITLTPDDVQQR</sequence>
<gene>
    <name evidence="1" type="ORF">ACFQFQ_17285</name>
</gene>
<organism evidence="1 2">
    <name type="scientific">Sulfitobacter porphyrae</name>
    <dbReference type="NCBI Taxonomy" id="1246864"/>
    <lineage>
        <taxon>Bacteria</taxon>
        <taxon>Pseudomonadati</taxon>
        <taxon>Pseudomonadota</taxon>
        <taxon>Alphaproteobacteria</taxon>
        <taxon>Rhodobacterales</taxon>
        <taxon>Roseobacteraceae</taxon>
        <taxon>Sulfitobacter</taxon>
    </lineage>
</organism>
<dbReference type="EMBL" id="JBHSWG010000001">
    <property type="protein sequence ID" value="MFC6760849.1"/>
    <property type="molecule type" value="Genomic_DNA"/>
</dbReference>
<dbReference type="Proteomes" id="UP001596353">
    <property type="component" value="Unassembled WGS sequence"/>
</dbReference>